<keyword evidence="2" id="KW-0472">Membrane</keyword>
<keyword evidence="4" id="KW-1185">Reference proteome</keyword>
<dbReference type="Proteomes" id="UP001642464">
    <property type="component" value="Unassembled WGS sequence"/>
</dbReference>
<feature type="compositionally biased region" description="Polar residues" evidence="1">
    <location>
        <begin position="23"/>
        <end position="37"/>
    </location>
</feature>
<evidence type="ECO:0000256" key="2">
    <source>
        <dbReference type="SAM" id="Phobius"/>
    </source>
</evidence>
<feature type="non-terminal residue" evidence="3">
    <location>
        <position position="1"/>
    </location>
</feature>
<keyword evidence="2" id="KW-0812">Transmembrane</keyword>
<evidence type="ECO:0000256" key="1">
    <source>
        <dbReference type="SAM" id="MobiDB-lite"/>
    </source>
</evidence>
<protein>
    <submittedName>
        <fullName evidence="3">Uncharacterized protein</fullName>
    </submittedName>
</protein>
<gene>
    <name evidence="3" type="ORF">SCF082_LOCUS44137</name>
</gene>
<feature type="non-terminal residue" evidence="3">
    <location>
        <position position="150"/>
    </location>
</feature>
<organism evidence="3 4">
    <name type="scientific">Durusdinium trenchii</name>
    <dbReference type="NCBI Taxonomy" id="1381693"/>
    <lineage>
        <taxon>Eukaryota</taxon>
        <taxon>Sar</taxon>
        <taxon>Alveolata</taxon>
        <taxon>Dinophyceae</taxon>
        <taxon>Suessiales</taxon>
        <taxon>Symbiodiniaceae</taxon>
        <taxon>Durusdinium</taxon>
    </lineage>
</organism>
<feature type="region of interest" description="Disordered" evidence="1">
    <location>
        <begin position="23"/>
        <end position="46"/>
    </location>
</feature>
<proteinExistence type="predicted"/>
<comment type="caution">
    <text evidence="3">The sequence shown here is derived from an EMBL/GenBank/DDBJ whole genome shotgun (WGS) entry which is preliminary data.</text>
</comment>
<keyword evidence="2" id="KW-1133">Transmembrane helix</keyword>
<feature type="transmembrane region" description="Helical" evidence="2">
    <location>
        <begin position="52"/>
        <end position="72"/>
    </location>
</feature>
<dbReference type="EMBL" id="CAXAMM010040531">
    <property type="protein sequence ID" value="CAK9093857.1"/>
    <property type="molecule type" value="Genomic_DNA"/>
</dbReference>
<reference evidence="3 4" key="1">
    <citation type="submission" date="2024-02" db="EMBL/GenBank/DDBJ databases">
        <authorList>
            <person name="Chen Y."/>
            <person name="Shah S."/>
            <person name="Dougan E. K."/>
            <person name="Thang M."/>
            <person name="Chan C."/>
        </authorList>
    </citation>
    <scope>NUCLEOTIDE SEQUENCE [LARGE SCALE GENOMIC DNA]</scope>
</reference>
<evidence type="ECO:0000313" key="4">
    <source>
        <dbReference type="Proteomes" id="UP001642464"/>
    </source>
</evidence>
<sequence length="150" mass="16137">HQTDQSVSHRFTCPCDATGMSEVSRSNTNATNVSVASSGMDKGKKKESPRPVMIVIVLFLIVPSGITGYLSYLEGSACAVGRDNCKNECYESYVNADRQFQSQMKGEMECYDNCDADLVRCSAVSTNLVFGALFLAGGGGTELQRVNQLG</sequence>
<accession>A0ABP0QZX8</accession>
<evidence type="ECO:0000313" key="3">
    <source>
        <dbReference type="EMBL" id="CAK9093857.1"/>
    </source>
</evidence>
<name>A0ABP0QZX8_9DINO</name>